<dbReference type="EMBL" id="JBDPGJ010000005">
    <property type="protein sequence ID" value="MEX0408564.1"/>
    <property type="molecule type" value="Genomic_DNA"/>
</dbReference>
<dbReference type="InterPro" id="IPR006944">
    <property type="entry name" value="Phage/GTA_portal"/>
</dbReference>
<dbReference type="Proteomes" id="UP001556692">
    <property type="component" value="Unassembled WGS sequence"/>
</dbReference>
<feature type="region of interest" description="Disordered" evidence="1">
    <location>
        <begin position="387"/>
        <end position="419"/>
    </location>
</feature>
<keyword evidence="3" id="KW-1185">Reference proteome</keyword>
<feature type="compositionally biased region" description="Polar residues" evidence="1">
    <location>
        <begin position="392"/>
        <end position="412"/>
    </location>
</feature>
<dbReference type="Gene3D" id="1.20.1270.210">
    <property type="match status" value="1"/>
</dbReference>
<gene>
    <name evidence="2" type="ORF">ABGN05_23160</name>
</gene>
<organism evidence="2 3">
    <name type="scientific">Aquibium pacificus</name>
    <dbReference type="NCBI Taxonomy" id="3153579"/>
    <lineage>
        <taxon>Bacteria</taxon>
        <taxon>Pseudomonadati</taxon>
        <taxon>Pseudomonadota</taxon>
        <taxon>Alphaproteobacteria</taxon>
        <taxon>Hyphomicrobiales</taxon>
        <taxon>Phyllobacteriaceae</taxon>
        <taxon>Aquibium</taxon>
    </lineage>
</organism>
<evidence type="ECO:0000313" key="2">
    <source>
        <dbReference type="EMBL" id="MEX0408564.1"/>
    </source>
</evidence>
<evidence type="ECO:0000256" key="1">
    <source>
        <dbReference type="SAM" id="MobiDB-lite"/>
    </source>
</evidence>
<dbReference type="Gene3D" id="3.30.1120.70">
    <property type="match status" value="1"/>
</dbReference>
<evidence type="ECO:0000313" key="3">
    <source>
        <dbReference type="Proteomes" id="UP001556692"/>
    </source>
</evidence>
<comment type="caution">
    <text evidence="2">The sequence shown here is derived from an EMBL/GenBank/DDBJ whole genome shotgun (WGS) entry which is preliminary data.</text>
</comment>
<dbReference type="Gene3D" id="3.40.140.120">
    <property type="match status" value="1"/>
</dbReference>
<protein>
    <submittedName>
        <fullName evidence="2">Phage portal protein</fullName>
    </submittedName>
</protein>
<dbReference type="RefSeq" id="WP_367956425.1">
    <property type="nucleotide sequence ID" value="NZ_JBDPGJ010000005.1"/>
</dbReference>
<sequence length="419" mass="45328">MRARDFLSRLLRSGTETKAVPLSDSSAYDIFGGIPTIAGPTINAATALRVPAVFSSVALISGALGSLPAKVFVSTPSGKRTAKDHPGYRLVHDEANDWTSAGKLRAQLTADALLFDHGFAFANRVNGGVVEFIRLDPMRVTIEADEATGEPYYVHRDKAGRPTTYGYRDILHIAAPLDISPVKAGREAIGLATILERHASQLFASGAKPSALFFNDNRKGGADGSNGANVVKGIKAAYRAATSSGGFTEPMVLDDGWRYEQIALTSADAQFAEMRTEQIVEIARLFRVPPHLLFELSRATWSNAEEMFQSFLTLTLRSWMDDWEWAYARVLLTPEERAEGFYVEFVVDDLLTANAATRATTYQQYRAMGAMTANEVRAGLNLKPMDGGDTLANPNITPGNSATVADSANDNASPRKDAA</sequence>
<reference evidence="2 3" key="1">
    <citation type="submission" date="2024-05" db="EMBL/GenBank/DDBJ databases">
        <authorList>
            <person name="Jiang F."/>
        </authorList>
    </citation>
    <scope>NUCLEOTIDE SEQUENCE [LARGE SCALE GENOMIC DNA]</scope>
    <source>
        <strain evidence="2 3">LZ166</strain>
    </source>
</reference>
<dbReference type="InterPro" id="IPR006427">
    <property type="entry name" value="Portal_HK97"/>
</dbReference>
<dbReference type="NCBIfam" id="TIGR01537">
    <property type="entry name" value="portal_HK97"/>
    <property type="match status" value="1"/>
</dbReference>
<accession>A0ABV3SRI5</accession>
<name>A0ABV3SRI5_9HYPH</name>
<proteinExistence type="predicted"/>
<dbReference type="Pfam" id="PF04860">
    <property type="entry name" value="Phage_portal"/>
    <property type="match status" value="1"/>
</dbReference>